<gene>
    <name evidence="1" type="ORF">UT63_C0008G0022</name>
</gene>
<proteinExistence type="predicted"/>
<evidence type="ECO:0000313" key="1">
    <source>
        <dbReference type="EMBL" id="KKR34023.1"/>
    </source>
</evidence>
<dbReference type="Proteomes" id="UP000034539">
    <property type="component" value="Unassembled WGS sequence"/>
</dbReference>
<dbReference type="PANTHER" id="PTHR31591">
    <property type="entry name" value="UPF0613 PROTEIN PB24D3.06C"/>
    <property type="match status" value="1"/>
</dbReference>
<sequence length="300" mass="33728">MLKGALVKTVTKDGLELQGFWSDQKSDIAVFHTHGTAGDFYTHQFIETEGERLSSAGISFLTANNRGHDVYADIRKHVDSKVEWASVGGGFEKFEDCVLDIDSWVEFLLKNGIKKIILQGHSLCQKAMYYQHIKHHPNVIGQILISPQNDAGYMYYKLGEKKYKEINRKIKHMVKSGKGSEKLPPELCIISAVTSAQMYFGYLTEEGTGNLTPYHNPESPNWHVLEKTKSPLLVVFGGSDVYMKPSVKTAAKLMKEKAKSAKSISVKIIPGAPHSYIGFEAKLAKIITDWINLYNFRIRN</sequence>
<dbReference type="InterPro" id="IPR029058">
    <property type="entry name" value="AB_hydrolase_fold"/>
</dbReference>
<organism evidence="1 2">
    <name type="scientific">Candidatus Gottesmanbacteria bacterium GW2011_GWC2_39_8</name>
    <dbReference type="NCBI Taxonomy" id="1618450"/>
    <lineage>
        <taxon>Bacteria</taxon>
        <taxon>Candidatus Gottesmaniibacteriota</taxon>
    </lineage>
</organism>
<accession>A0A0G0Q1I5</accession>
<dbReference type="EMBL" id="LBXN01000008">
    <property type="protein sequence ID" value="KKR34023.1"/>
    <property type="molecule type" value="Genomic_DNA"/>
</dbReference>
<name>A0A0G0Q1I5_9BACT</name>
<dbReference type="PANTHER" id="PTHR31591:SF1">
    <property type="entry name" value="UPF0613 PROTEIN PB24D3.06C"/>
    <property type="match status" value="1"/>
</dbReference>
<dbReference type="AlphaFoldDB" id="A0A0G0Q1I5"/>
<evidence type="ECO:0008006" key="3">
    <source>
        <dbReference type="Google" id="ProtNLM"/>
    </source>
</evidence>
<dbReference type="InterPro" id="IPR013744">
    <property type="entry name" value="SidJ"/>
</dbReference>
<protein>
    <recommendedName>
        <fullName evidence="3">Serine aminopeptidase S33 domain-containing protein</fullName>
    </recommendedName>
</protein>
<evidence type="ECO:0000313" key="2">
    <source>
        <dbReference type="Proteomes" id="UP000034539"/>
    </source>
</evidence>
<dbReference type="Gene3D" id="3.40.50.1820">
    <property type="entry name" value="alpha/beta hydrolase"/>
    <property type="match status" value="1"/>
</dbReference>
<dbReference type="Pfam" id="PF08538">
    <property type="entry name" value="DUF1749"/>
    <property type="match status" value="1"/>
</dbReference>
<reference evidence="1 2" key="1">
    <citation type="journal article" date="2015" name="Nature">
        <title>rRNA introns, odd ribosomes, and small enigmatic genomes across a large radiation of phyla.</title>
        <authorList>
            <person name="Brown C.T."/>
            <person name="Hug L.A."/>
            <person name="Thomas B.C."/>
            <person name="Sharon I."/>
            <person name="Castelle C.J."/>
            <person name="Singh A."/>
            <person name="Wilkins M.J."/>
            <person name="Williams K.H."/>
            <person name="Banfield J.F."/>
        </authorList>
    </citation>
    <scope>NUCLEOTIDE SEQUENCE [LARGE SCALE GENOMIC DNA]</scope>
</reference>
<dbReference type="SUPFAM" id="SSF53474">
    <property type="entry name" value="alpha/beta-Hydrolases"/>
    <property type="match status" value="1"/>
</dbReference>
<comment type="caution">
    <text evidence="1">The sequence shown here is derived from an EMBL/GenBank/DDBJ whole genome shotgun (WGS) entry which is preliminary data.</text>
</comment>